<reference evidence="5 6" key="1">
    <citation type="submission" date="2018-12" db="EMBL/GenBank/DDBJ databases">
        <authorList>
            <person name="Chong R.A."/>
        </authorList>
    </citation>
    <scope>NUCLEOTIDE SEQUENCE [LARGE SCALE GENOMIC DNA]</scope>
    <source>
        <strain evidence="5 6">Bca</strain>
    </source>
</reference>
<dbReference type="HAMAP" id="MF_00695">
    <property type="entry name" value="HflD_protein"/>
    <property type="match status" value="1"/>
</dbReference>
<keyword evidence="1 4" id="KW-1003">Cell membrane</keyword>
<evidence type="ECO:0000256" key="3">
    <source>
        <dbReference type="ARBA" id="ARBA00023136"/>
    </source>
</evidence>
<dbReference type="NCBIfam" id="NF001248">
    <property type="entry name" value="PRK00218.1-4"/>
    <property type="match status" value="1"/>
</dbReference>
<dbReference type="InterPro" id="IPR035932">
    <property type="entry name" value="HflD-like_sf"/>
</dbReference>
<evidence type="ECO:0000256" key="1">
    <source>
        <dbReference type="ARBA" id="ARBA00022475"/>
    </source>
</evidence>
<dbReference type="Proteomes" id="UP000298594">
    <property type="component" value="Chromosome"/>
</dbReference>
<dbReference type="PANTHER" id="PTHR38100">
    <property type="entry name" value="HIGH FREQUENCY LYSOGENIZATION PROTEIN HFLD"/>
    <property type="match status" value="1"/>
</dbReference>
<dbReference type="SUPFAM" id="SSF101322">
    <property type="entry name" value="YcfC-like"/>
    <property type="match status" value="1"/>
</dbReference>
<keyword evidence="3 4" id="KW-0472">Membrane</keyword>
<dbReference type="NCBIfam" id="NF001246">
    <property type="entry name" value="PRK00218.1-2"/>
    <property type="match status" value="1"/>
</dbReference>
<comment type="subcellular location">
    <subcellularLocation>
        <location evidence="4">Cytoplasm</location>
    </subcellularLocation>
    <subcellularLocation>
        <location evidence="4">Cell membrane</location>
        <topology evidence="4">Peripheral membrane protein</topology>
        <orientation evidence="4">Cytoplasmic side</orientation>
    </subcellularLocation>
</comment>
<protein>
    <recommendedName>
        <fullName evidence="4">High frequency lysogenization protein HflD homolog</fullName>
    </recommendedName>
</protein>
<dbReference type="InterPro" id="IPR007451">
    <property type="entry name" value="HflD"/>
</dbReference>
<comment type="similarity">
    <text evidence="4">Belongs to the HflD family.</text>
</comment>
<name>A0A4D6Y8W0_9GAMM</name>
<dbReference type="GO" id="GO:0005737">
    <property type="term" value="C:cytoplasm"/>
    <property type="evidence" value="ECO:0007669"/>
    <property type="project" value="UniProtKB-SubCell"/>
</dbReference>
<evidence type="ECO:0000313" key="5">
    <source>
        <dbReference type="EMBL" id="QCI20735.1"/>
    </source>
</evidence>
<sequence>MKKIYSITLSLAGICQSVYLVQQLAYSGKCDKTAFKTCLKSILAINPRSLITIYDNNEKNLNIGLKQLISILTFSNFSCSYIELIKYIFDMIIIENKLKKNQKHIYEIKKSLTLISNEYDVFDYNTTTLISKLANVYIKKIGSLGSRVLVKGTKNFLEDVDIQDKIRCLLFAGIRSIVLWKQCGGNQLKLIFFRRDIIKKAQKILCD</sequence>
<evidence type="ECO:0000256" key="4">
    <source>
        <dbReference type="HAMAP-Rule" id="MF_00695"/>
    </source>
</evidence>
<dbReference type="PANTHER" id="PTHR38100:SF1">
    <property type="entry name" value="HIGH FREQUENCY LYSOGENIZATION PROTEIN HFLD"/>
    <property type="match status" value="1"/>
</dbReference>
<proteinExistence type="inferred from homology"/>
<evidence type="ECO:0000256" key="2">
    <source>
        <dbReference type="ARBA" id="ARBA00022490"/>
    </source>
</evidence>
<evidence type="ECO:0000313" key="6">
    <source>
        <dbReference type="Proteomes" id="UP000298594"/>
    </source>
</evidence>
<keyword evidence="2 4" id="KW-0963">Cytoplasm</keyword>
<dbReference type="AlphaFoldDB" id="A0A4D6Y8W0"/>
<dbReference type="Pfam" id="PF04356">
    <property type="entry name" value="DUF489"/>
    <property type="match status" value="1"/>
</dbReference>
<dbReference type="OrthoDB" id="9788031at2"/>
<dbReference type="GO" id="GO:0005886">
    <property type="term" value="C:plasma membrane"/>
    <property type="evidence" value="ECO:0007669"/>
    <property type="project" value="UniProtKB-SubCell"/>
</dbReference>
<organism evidence="5 6">
    <name type="scientific">Buchnera aphidicola</name>
    <name type="common">Brachycaudus cardui</name>
    <dbReference type="NCBI Taxonomy" id="557993"/>
    <lineage>
        <taxon>Bacteria</taxon>
        <taxon>Pseudomonadati</taxon>
        <taxon>Pseudomonadota</taxon>
        <taxon>Gammaproteobacteria</taxon>
        <taxon>Enterobacterales</taxon>
        <taxon>Erwiniaceae</taxon>
        <taxon>Buchnera</taxon>
    </lineage>
</organism>
<dbReference type="Gene3D" id="1.10.3890.10">
    <property type="entry name" value="HflD-like"/>
    <property type="match status" value="1"/>
</dbReference>
<dbReference type="EMBL" id="CP034879">
    <property type="protein sequence ID" value="QCI20735.1"/>
    <property type="molecule type" value="Genomic_DNA"/>
</dbReference>
<gene>
    <name evidence="4 5" type="primary">hflD</name>
    <name evidence="5" type="ORF">D9V67_01340</name>
</gene>
<accession>A0A4D6Y8W0</accession>
<reference evidence="5 6" key="2">
    <citation type="submission" date="2019-05" db="EMBL/GenBank/DDBJ databases">
        <title>Genome evolution of the obligate endosymbiont Buchnera aphidicola.</title>
        <authorList>
            <person name="Moran N.A."/>
        </authorList>
    </citation>
    <scope>NUCLEOTIDE SEQUENCE [LARGE SCALE GENOMIC DNA]</scope>
    <source>
        <strain evidence="5 6">Bca</strain>
    </source>
</reference>